<accession>A0A8S3QYC5</accession>
<dbReference type="InterPro" id="IPR012337">
    <property type="entry name" value="RNaseH-like_sf"/>
</dbReference>
<dbReference type="PANTHER" id="PTHR46880">
    <property type="entry name" value="RAS-ASSOCIATING DOMAIN-CONTAINING PROTEIN"/>
    <property type="match status" value="1"/>
</dbReference>
<evidence type="ECO:0000259" key="2">
    <source>
        <dbReference type="Pfam" id="PF25107"/>
    </source>
</evidence>
<dbReference type="Pfam" id="PF25107">
    <property type="entry name" value="VWA7_N"/>
    <property type="match status" value="1"/>
</dbReference>
<organism evidence="3 4">
    <name type="scientific">Mytilus edulis</name>
    <name type="common">Blue mussel</name>
    <dbReference type="NCBI Taxonomy" id="6550"/>
    <lineage>
        <taxon>Eukaryota</taxon>
        <taxon>Metazoa</taxon>
        <taxon>Spiralia</taxon>
        <taxon>Lophotrochozoa</taxon>
        <taxon>Mollusca</taxon>
        <taxon>Bivalvia</taxon>
        <taxon>Autobranchia</taxon>
        <taxon>Pteriomorphia</taxon>
        <taxon>Mytilida</taxon>
        <taxon>Mytiloidea</taxon>
        <taxon>Mytilidae</taxon>
        <taxon>Mytilinae</taxon>
        <taxon>Mytilus</taxon>
    </lineage>
</organism>
<dbReference type="Proteomes" id="UP000683360">
    <property type="component" value="Unassembled WGS sequence"/>
</dbReference>
<dbReference type="Pfam" id="PF05699">
    <property type="entry name" value="Dimer_Tnp_hAT"/>
    <property type="match status" value="1"/>
</dbReference>
<dbReference type="GO" id="GO:0046983">
    <property type="term" value="F:protein dimerization activity"/>
    <property type="evidence" value="ECO:0007669"/>
    <property type="project" value="InterPro"/>
</dbReference>
<name>A0A8S3QYC5_MYTED</name>
<protein>
    <recommendedName>
        <fullName evidence="5">Zinc finger MYM-type 1-like</fullName>
    </recommendedName>
</protein>
<evidence type="ECO:0008006" key="5">
    <source>
        <dbReference type="Google" id="ProtNLM"/>
    </source>
</evidence>
<dbReference type="OrthoDB" id="6157400at2759"/>
<dbReference type="PANTHER" id="PTHR46880:SF9">
    <property type="entry name" value="ZINC FINGER PROTEIN 862"/>
    <property type="match status" value="1"/>
</dbReference>
<keyword evidence="4" id="KW-1185">Reference proteome</keyword>
<evidence type="ECO:0000259" key="1">
    <source>
        <dbReference type="Pfam" id="PF05699"/>
    </source>
</evidence>
<dbReference type="AlphaFoldDB" id="A0A8S3QYC5"/>
<proteinExistence type="predicted"/>
<sequence>MMILKIHPSVGFPPDALTGSASFTKHHAEITRGAIRIAVGRYIKDNNLTLIDDTTDVFDAVKTLFGNDSDGYEKFIEKETDKIENVKDQEKSKEAYVHCNSEQIELAHNHVIKLRKQIAVLAQSTEPDLSLIRKMIGKCIYTIQAFYSGSNWVEMNGDSVYKDFGFPNRTLMAIAGTSVDTCQDCDNSGTNENSCNNNLLVGDMLTSGYQTGQDVQPPYKTNDNFDQGKCGFGGSTDTENGFRTAKGGINKDRLDSKYSPHHHLHYKAFYAARRATEQFLVDQGCTNFRLETIRIHQNSEGHIMNTKKCKAKSVEKLDNTQTQSEAKRAVLMMNRAAFTKMTFLFRNAHYIAKSNRPYSDFVQLCLLDKAKGIDIGDTYITDKSCQKFVSSVAMARQQEQDDIVKEGSFLSIISDGSTDVSSKEAEIVYVRTSVRCQVSTLFIGVKNVPKADGENISKAISNLMTERFQETWKEKLVAMGTDGASVMLGKTSGVVKRIKDMTSRPVYAIHCSAHRIELAYKDAIKGTKIWQRCDALMLNIYLFYEYSPLNRANLKASFESLNMKMLLPTRVGGTRWVPHHERALKNVLHGHAAIVRHLEQMQAPGEARKDSSAKARNFLKALKDKHSLFWLHFMLDVVQSLSTVSRTVQSKDSNLGDVYNEIEACKAIMGKYMNSDGPNVRKYMNASDSDGEKIMHSTRNTFLNSLIQAISTRFEGDLHLFKGCTVLSFPKWPRSLEQDIEFGDSHIVELVEVSRPALELSSVTVDPDAIESEWTRFKTELYNTSSKSIQTMTWTAAADAYMSTYPNLFMLIDYLLTLPSSSVDAERGFSSMKVIKNDWRSRLGCQNLSDLILVSLETPSVDKYDPTAAINAWNTGGVRTRRPFYKDDLKKNTTVDNIVLIEEAEVPEFEMADEDQNDILIEPDVYMCAEKLDNGDEEQDEEDEDELYYSNRDITSLQMKSYRLFLDLMQ</sequence>
<feature type="domain" description="HAT C-terminal dimerisation" evidence="1">
    <location>
        <begin position="800"/>
        <end position="853"/>
    </location>
</feature>
<feature type="domain" description="VWA7 N-terminal" evidence="2">
    <location>
        <begin position="91"/>
        <end position="281"/>
    </location>
</feature>
<evidence type="ECO:0000313" key="3">
    <source>
        <dbReference type="EMBL" id="CAG2201761.1"/>
    </source>
</evidence>
<dbReference type="InterPro" id="IPR056862">
    <property type="entry name" value="VWA7_N"/>
</dbReference>
<gene>
    <name evidence="3" type="ORF">MEDL_16346</name>
</gene>
<reference evidence="3" key="1">
    <citation type="submission" date="2021-03" db="EMBL/GenBank/DDBJ databases">
        <authorList>
            <person name="Bekaert M."/>
        </authorList>
    </citation>
    <scope>NUCLEOTIDE SEQUENCE</scope>
</reference>
<evidence type="ECO:0000313" key="4">
    <source>
        <dbReference type="Proteomes" id="UP000683360"/>
    </source>
</evidence>
<dbReference type="EMBL" id="CAJPWZ010000864">
    <property type="protein sequence ID" value="CAG2201761.1"/>
    <property type="molecule type" value="Genomic_DNA"/>
</dbReference>
<dbReference type="SUPFAM" id="SSF53098">
    <property type="entry name" value="Ribonuclease H-like"/>
    <property type="match status" value="1"/>
</dbReference>
<comment type="caution">
    <text evidence="3">The sequence shown here is derived from an EMBL/GenBank/DDBJ whole genome shotgun (WGS) entry which is preliminary data.</text>
</comment>
<dbReference type="InterPro" id="IPR008906">
    <property type="entry name" value="HATC_C_dom"/>
</dbReference>